<dbReference type="KEGG" id="mng:MNEG_7825"/>
<dbReference type="InterPro" id="IPR009091">
    <property type="entry name" value="RCC1/BLIP-II"/>
</dbReference>
<dbReference type="SUPFAM" id="SSF50985">
    <property type="entry name" value="RCC1/BLIP-II"/>
    <property type="match status" value="1"/>
</dbReference>
<feature type="non-terminal residue" evidence="3">
    <location>
        <position position="56"/>
    </location>
</feature>
<dbReference type="InterPro" id="IPR000408">
    <property type="entry name" value="Reg_chr_condens"/>
</dbReference>
<dbReference type="EMBL" id="KK101641">
    <property type="protein sequence ID" value="KIZ00142.1"/>
    <property type="molecule type" value="Genomic_DNA"/>
</dbReference>
<dbReference type="GeneID" id="25740701"/>
<evidence type="ECO:0000313" key="4">
    <source>
        <dbReference type="Proteomes" id="UP000054498"/>
    </source>
</evidence>
<reference evidence="3 4" key="1">
    <citation type="journal article" date="2013" name="BMC Genomics">
        <title>Reconstruction of the lipid metabolism for the microalga Monoraphidium neglectum from its genome sequence reveals characteristics suitable for biofuel production.</title>
        <authorList>
            <person name="Bogen C."/>
            <person name="Al-Dilaimi A."/>
            <person name="Albersmeier A."/>
            <person name="Wichmann J."/>
            <person name="Grundmann M."/>
            <person name="Rupp O."/>
            <person name="Lauersen K.J."/>
            <person name="Blifernez-Klassen O."/>
            <person name="Kalinowski J."/>
            <person name="Goesmann A."/>
            <person name="Mussgnug J.H."/>
            <person name="Kruse O."/>
        </authorList>
    </citation>
    <scope>NUCLEOTIDE SEQUENCE [LARGE SCALE GENOMIC DNA]</scope>
    <source>
        <strain evidence="3 4">SAG 48.87</strain>
    </source>
</reference>
<dbReference type="Proteomes" id="UP000054498">
    <property type="component" value="Unassembled WGS sequence"/>
</dbReference>
<keyword evidence="4" id="KW-1185">Reference proteome</keyword>
<dbReference type="AlphaFoldDB" id="A0A0D2MHK4"/>
<dbReference type="STRING" id="145388.A0A0D2MHK4"/>
<evidence type="ECO:0000256" key="1">
    <source>
        <dbReference type="ARBA" id="ARBA00022737"/>
    </source>
</evidence>
<dbReference type="Pfam" id="PF00415">
    <property type="entry name" value="RCC1"/>
    <property type="match status" value="1"/>
</dbReference>
<protein>
    <submittedName>
        <fullName evidence="3">Uncharacterized protein</fullName>
    </submittedName>
</protein>
<dbReference type="PROSITE" id="PS50012">
    <property type="entry name" value="RCC1_3"/>
    <property type="match status" value="1"/>
</dbReference>
<dbReference type="OrthoDB" id="526307at2759"/>
<dbReference type="PANTHER" id="PTHR22870:SF408">
    <property type="entry name" value="OS09G0560450 PROTEIN"/>
    <property type="match status" value="1"/>
</dbReference>
<accession>A0A0D2MHK4</accession>
<name>A0A0D2MHK4_9CHLO</name>
<sequence>MAALGRFVACWGNGQHGRLGHATRDASEVFPRIVAALAGERVAAVACGGAHTAVVT</sequence>
<dbReference type="InterPro" id="IPR051210">
    <property type="entry name" value="Ub_ligase/GEF_domain"/>
</dbReference>
<dbReference type="PANTHER" id="PTHR22870">
    <property type="entry name" value="REGULATOR OF CHROMOSOME CONDENSATION"/>
    <property type="match status" value="1"/>
</dbReference>
<proteinExistence type="predicted"/>
<dbReference type="Gene3D" id="2.130.10.30">
    <property type="entry name" value="Regulator of chromosome condensation 1/beta-lactamase-inhibitor protein II"/>
    <property type="match status" value="1"/>
</dbReference>
<organism evidence="3 4">
    <name type="scientific">Monoraphidium neglectum</name>
    <dbReference type="NCBI Taxonomy" id="145388"/>
    <lineage>
        <taxon>Eukaryota</taxon>
        <taxon>Viridiplantae</taxon>
        <taxon>Chlorophyta</taxon>
        <taxon>core chlorophytes</taxon>
        <taxon>Chlorophyceae</taxon>
        <taxon>CS clade</taxon>
        <taxon>Sphaeropleales</taxon>
        <taxon>Selenastraceae</taxon>
        <taxon>Monoraphidium</taxon>
    </lineage>
</organism>
<gene>
    <name evidence="3" type="ORF">MNEG_7825</name>
</gene>
<feature type="repeat" description="RCC1" evidence="2">
    <location>
        <begin position="6"/>
        <end position="56"/>
    </location>
</feature>
<keyword evidence="1" id="KW-0677">Repeat</keyword>
<evidence type="ECO:0000256" key="2">
    <source>
        <dbReference type="PROSITE-ProRule" id="PRU00235"/>
    </source>
</evidence>
<dbReference type="RefSeq" id="XP_013899161.1">
    <property type="nucleotide sequence ID" value="XM_014043707.1"/>
</dbReference>
<evidence type="ECO:0000313" key="3">
    <source>
        <dbReference type="EMBL" id="KIZ00142.1"/>
    </source>
</evidence>